<accession>A0A7J9G146</accession>
<keyword evidence="3" id="KW-1185">Reference proteome</keyword>
<feature type="compositionally biased region" description="Basic and acidic residues" evidence="1">
    <location>
        <begin position="1"/>
        <end position="10"/>
    </location>
</feature>
<dbReference type="AlphaFoldDB" id="A0A7J9G146"/>
<dbReference type="EMBL" id="JABFAD010000001">
    <property type="protein sequence ID" value="MBA0790545.1"/>
    <property type="molecule type" value="Genomic_DNA"/>
</dbReference>
<reference evidence="2 3" key="1">
    <citation type="journal article" date="2019" name="Genome Biol. Evol.">
        <title>Insights into the evolution of the New World diploid cottons (Gossypium, subgenus Houzingenia) based on genome sequencing.</title>
        <authorList>
            <person name="Grover C.E."/>
            <person name="Arick M.A. 2nd"/>
            <person name="Thrash A."/>
            <person name="Conover J.L."/>
            <person name="Sanders W.S."/>
            <person name="Peterson D.G."/>
            <person name="Frelichowski J.E."/>
            <person name="Scheffler J.A."/>
            <person name="Scheffler B.E."/>
            <person name="Wendel J.F."/>
        </authorList>
    </citation>
    <scope>NUCLEOTIDE SEQUENCE [LARGE SCALE GENOMIC DNA]</scope>
    <source>
        <strain evidence="2">0</strain>
        <tissue evidence="2">Leaf</tissue>
    </source>
</reference>
<evidence type="ECO:0000313" key="2">
    <source>
        <dbReference type="EMBL" id="MBA0790545.1"/>
    </source>
</evidence>
<dbReference type="Proteomes" id="UP000593560">
    <property type="component" value="Unassembled WGS sequence"/>
</dbReference>
<gene>
    <name evidence="2" type="ORF">Gohar_015187</name>
</gene>
<feature type="region of interest" description="Disordered" evidence="1">
    <location>
        <begin position="1"/>
        <end position="24"/>
    </location>
</feature>
<protein>
    <submittedName>
        <fullName evidence="2">Uncharacterized protein</fullName>
    </submittedName>
</protein>
<evidence type="ECO:0000313" key="3">
    <source>
        <dbReference type="Proteomes" id="UP000593560"/>
    </source>
</evidence>
<comment type="caution">
    <text evidence="2">The sequence shown here is derived from an EMBL/GenBank/DDBJ whole genome shotgun (WGS) entry which is preliminary data.</text>
</comment>
<organism evidence="2 3">
    <name type="scientific">Gossypium harknessii</name>
    <dbReference type="NCBI Taxonomy" id="34285"/>
    <lineage>
        <taxon>Eukaryota</taxon>
        <taxon>Viridiplantae</taxon>
        <taxon>Streptophyta</taxon>
        <taxon>Embryophyta</taxon>
        <taxon>Tracheophyta</taxon>
        <taxon>Spermatophyta</taxon>
        <taxon>Magnoliopsida</taxon>
        <taxon>eudicotyledons</taxon>
        <taxon>Gunneridae</taxon>
        <taxon>Pentapetalae</taxon>
        <taxon>rosids</taxon>
        <taxon>malvids</taxon>
        <taxon>Malvales</taxon>
        <taxon>Malvaceae</taxon>
        <taxon>Malvoideae</taxon>
        <taxon>Gossypium</taxon>
    </lineage>
</organism>
<proteinExistence type="predicted"/>
<sequence length="24" mass="2650">MRLEKEEGTVTRKASSPMLGSRGE</sequence>
<evidence type="ECO:0000256" key="1">
    <source>
        <dbReference type="SAM" id="MobiDB-lite"/>
    </source>
</evidence>
<name>A0A7J9G146_9ROSI</name>